<dbReference type="Gene3D" id="2.130.10.10">
    <property type="entry name" value="YVTN repeat-like/Quinoprotein amine dehydrogenase"/>
    <property type="match status" value="3"/>
</dbReference>
<evidence type="ECO:0000313" key="4">
    <source>
        <dbReference type="Proteomes" id="UP000197068"/>
    </source>
</evidence>
<evidence type="ECO:0000256" key="2">
    <source>
        <dbReference type="SAM" id="SignalP"/>
    </source>
</evidence>
<keyword evidence="4" id="KW-1185">Reference proteome</keyword>
<reference evidence="3 4" key="1">
    <citation type="submission" date="2017-06" db="EMBL/GenBank/DDBJ databases">
        <title>Whole Genome Sequences of Colwellia marinimaniae MTCD1.</title>
        <authorList>
            <person name="Kusumoto H."/>
            <person name="Inoue M."/>
            <person name="Tanikawa K."/>
            <person name="Maeji H."/>
            <person name="Cameron J.H."/>
            <person name="Bartlett D.H."/>
        </authorList>
    </citation>
    <scope>NUCLEOTIDE SEQUENCE [LARGE SCALE GENOMIC DNA]</scope>
    <source>
        <strain evidence="3 4">MTCD1</strain>
    </source>
</reference>
<comment type="caution">
    <text evidence="3">The sequence shown here is derived from an EMBL/GenBank/DDBJ whole genome shotgun (WGS) entry which is preliminary data.</text>
</comment>
<dbReference type="Proteomes" id="UP000197068">
    <property type="component" value="Unassembled WGS sequence"/>
</dbReference>
<organism evidence="3 4">
    <name type="scientific">Colwellia marinimaniae</name>
    <dbReference type="NCBI Taxonomy" id="1513592"/>
    <lineage>
        <taxon>Bacteria</taxon>
        <taxon>Pseudomonadati</taxon>
        <taxon>Pseudomonadota</taxon>
        <taxon>Gammaproteobacteria</taxon>
        <taxon>Alteromonadales</taxon>
        <taxon>Colwelliaceae</taxon>
        <taxon>Colwellia</taxon>
    </lineage>
</organism>
<protein>
    <submittedName>
        <fullName evidence="3">Diguanylate cyclase</fullName>
        <ecNumber evidence="3">2.7.7.65</ecNumber>
    </submittedName>
</protein>
<dbReference type="Gene3D" id="2.60.40.10">
    <property type="entry name" value="Immunoglobulins"/>
    <property type="match status" value="1"/>
</dbReference>
<keyword evidence="3" id="KW-0548">Nucleotidyltransferase</keyword>
<dbReference type="InterPro" id="IPR015943">
    <property type="entry name" value="WD40/YVTN_repeat-like_dom_sf"/>
</dbReference>
<feature type="signal peptide" evidence="2">
    <location>
        <begin position="1"/>
        <end position="41"/>
    </location>
</feature>
<dbReference type="InterPro" id="IPR013783">
    <property type="entry name" value="Ig-like_fold"/>
</dbReference>
<keyword evidence="1" id="KW-0812">Transmembrane</keyword>
<gene>
    <name evidence="3" type="ORF">MTCD1_00899</name>
</gene>
<dbReference type="SUPFAM" id="SSF63829">
    <property type="entry name" value="Calcium-dependent phosphotriesterase"/>
    <property type="match status" value="2"/>
</dbReference>
<keyword evidence="3" id="KW-0808">Transferase</keyword>
<feature type="transmembrane region" description="Helical" evidence="1">
    <location>
        <begin position="712"/>
        <end position="731"/>
    </location>
</feature>
<name>A0ABQ0MSF4_9GAMM</name>
<evidence type="ECO:0000256" key="1">
    <source>
        <dbReference type="SAM" id="Phobius"/>
    </source>
</evidence>
<keyword evidence="2" id="KW-0732">Signal</keyword>
<sequence>MTMTTKHHKVSFSIFSAKVFQAKCYSLIALSLLIFSFASHADNIASINTLSNVTKMLQDKHGFIWLSSQQGLTRLDGSNNITFSLNNQEWPLPYSWINDISLIDDKLLIASERDGLWLFDTNNGVAKKLAVDIPRQSHYHSVWFKDQYYINAPNKLYRFNPSTKTTQLLDDNIAIKHLVHNKEQLYVANSDGLYQLQDDQLQQILSEPITALTALSDAVIAITANKIYRLSNEGDISSIKHNEKLYALTKAFASDNFFTVSNAGKISKYNGTSLLPLSHNYGSSTPVRLTSLFHDASGGLWLISSHGVEQLNETYVTNHKVIFDIPINANEITLFDNEIIIGSYGAGLQNFLKPVFKQDINSAFTKNGLKIFDLLEINKDLYIASYDGLWRYDNSTKQVEKLDVVADKLILKLEHKNNLLYIATNYYGLYIYDLSANKIIKHLDIIDGLPSTEIIDVLPLDSGKLWIASSNNISIYQPTLNKLITLTTPNKSKVISFVYADNKIFASTLGDGILVFNQQGGLLAQLSKGHSFTEMLLINDTIWASGKPGLYRISPKNYQVTMIENSQQYSFVSSMLVKDDTLYAIHYSGVLALNLSAKKQFNPNVIISKTTISGKAYLLNKTIEIASGNDVITLDLASLDYRPGLAKEYQYRINNNQWQKINNNQLTLTGLASGRYNIEIMATNSLGQWSDIIAYTEIDVAYPWYWTIELRIFYAVLVLFIVLLTSWLLFLRTKSIKHIHTLLKDDMRNYGRLMNTLQRNLQLTATSLANNDVEQGKQLIEKSILVLKDNINSQEPDNLAGKTLALAIPFLADYVQSKYEVKLHFTLDDKVDKLKYELRADIYKVIFEAIMSAIFKSEAQNFSLSLKEVKQKLWLTVNSDKNSFSQLNSKINFDLASYTIRQITTKHQASLNIFANDDGSSQLVISVPLMALN</sequence>
<feature type="chain" id="PRO_5047245922" evidence="2">
    <location>
        <begin position="42"/>
        <end position="933"/>
    </location>
</feature>
<dbReference type="GO" id="GO:0052621">
    <property type="term" value="F:diguanylate cyclase activity"/>
    <property type="evidence" value="ECO:0007669"/>
    <property type="project" value="UniProtKB-EC"/>
</dbReference>
<keyword evidence="1" id="KW-1133">Transmembrane helix</keyword>
<keyword evidence="1" id="KW-0472">Membrane</keyword>
<accession>A0ABQ0MSF4</accession>
<dbReference type="EMBL" id="BDQM01000005">
    <property type="protein sequence ID" value="GAW95297.1"/>
    <property type="molecule type" value="Genomic_DNA"/>
</dbReference>
<proteinExistence type="predicted"/>
<dbReference type="RefSeq" id="WP_231733050.1">
    <property type="nucleotide sequence ID" value="NZ_BDQM01000005.1"/>
</dbReference>
<dbReference type="EC" id="2.7.7.65" evidence="3"/>
<evidence type="ECO:0000313" key="3">
    <source>
        <dbReference type="EMBL" id="GAW95297.1"/>
    </source>
</evidence>